<dbReference type="PROSITE" id="PS50002">
    <property type="entry name" value="SH3"/>
    <property type="match status" value="1"/>
</dbReference>
<dbReference type="Proteomes" id="UP000092445">
    <property type="component" value="Unassembled WGS sequence"/>
</dbReference>
<keyword evidence="9" id="KW-1185">Reference proteome</keyword>
<dbReference type="STRING" id="7398.A0A1B0AJJ2"/>
<evidence type="ECO:0000313" key="9">
    <source>
        <dbReference type="Proteomes" id="UP000092445"/>
    </source>
</evidence>
<dbReference type="InterPro" id="IPR001452">
    <property type="entry name" value="SH3_domain"/>
</dbReference>
<protein>
    <recommendedName>
        <fullName evidence="10">SH2 domain-containing protein</fullName>
    </recommendedName>
</protein>
<dbReference type="PANTHER" id="PTHR19969">
    <property type="entry name" value="SH2-SH3 ADAPTOR PROTEIN-RELATED"/>
    <property type="match status" value="1"/>
</dbReference>
<dbReference type="PRINTS" id="PR00401">
    <property type="entry name" value="SH2DOMAIN"/>
</dbReference>
<dbReference type="InterPro" id="IPR036860">
    <property type="entry name" value="SH2_dom_sf"/>
</dbReference>
<dbReference type="InterPro" id="IPR000980">
    <property type="entry name" value="SH2"/>
</dbReference>
<evidence type="ECO:0008006" key="10">
    <source>
        <dbReference type="Google" id="ProtNLM"/>
    </source>
</evidence>
<organism evidence="8 9">
    <name type="scientific">Glossina pallidipes</name>
    <name type="common">Tsetse fly</name>
    <dbReference type="NCBI Taxonomy" id="7398"/>
    <lineage>
        <taxon>Eukaryota</taxon>
        <taxon>Metazoa</taxon>
        <taxon>Ecdysozoa</taxon>
        <taxon>Arthropoda</taxon>
        <taxon>Hexapoda</taxon>
        <taxon>Insecta</taxon>
        <taxon>Pterygota</taxon>
        <taxon>Neoptera</taxon>
        <taxon>Endopterygota</taxon>
        <taxon>Diptera</taxon>
        <taxon>Brachycera</taxon>
        <taxon>Muscomorpha</taxon>
        <taxon>Hippoboscoidea</taxon>
        <taxon>Glossinidae</taxon>
        <taxon>Glossina</taxon>
    </lineage>
</organism>
<dbReference type="VEuPathDB" id="VectorBase:GPAI047861"/>
<reference evidence="8" key="2">
    <citation type="submission" date="2020-05" db="UniProtKB">
        <authorList>
            <consortium name="EnsemblMetazoa"/>
        </authorList>
    </citation>
    <scope>IDENTIFICATION</scope>
    <source>
        <strain evidence="8">IAEA</strain>
    </source>
</reference>
<reference evidence="9" key="1">
    <citation type="submission" date="2014-03" db="EMBL/GenBank/DDBJ databases">
        <authorList>
            <person name="Aksoy S."/>
            <person name="Warren W."/>
            <person name="Wilson R.K."/>
        </authorList>
    </citation>
    <scope>NUCLEOTIDE SEQUENCE [LARGE SCALE GENOMIC DNA]</scope>
    <source>
        <strain evidence="9">IAEA</strain>
    </source>
</reference>
<feature type="region of interest" description="Disordered" evidence="5">
    <location>
        <begin position="183"/>
        <end position="202"/>
    </location>
</feature>
<sequence>MKKVWKRFKCSIRKKSENFIVEALDVAAFDVTDKDSWYFGPLSRQDATKILMNERERGVFLVRDSNSIIGDYVLFLSKTIELFIVLEIKSFENLPKLLTFYTLHYLDTTPLRRPVAKKTELVIGKFDFEGIDQDDLSFRRGEVLTVIHKHEDGWWTAKNAMGKIGQIPVPYIQKYDESSEDNFIERPSSGNGNNCGSSNNIVKQSTTLPSMENVPVILRSLG</sequence>
<evidence type="ECO:0000313" key="8">
    <source>
        <dbReference type="EnsemblMetazoa" id="GPAI047861-PA"/>
    </source>
</evidence>
<dbReference type="EnsemblMetazoa" id="GPAI047861-RA">
    <property type="protein sequence ID" value="GPAI047861-PA"/>
    <property type="gene ID" value="GPAI047861"/>
</dbReference>
<dbReference type="GO" id="GO:0007167">
    <property type="term" value="P:enzyme-linked receptor protein signaling pathway"/>
    <property type="evidence" value="ECO:0007669"/>
    <property type="project" value="TreeGrafter"/>
</dbReference>
<dbReference type="GO" id="GO:0009653">
    <property type="term" value="P:anatomical structure morphogenesis"/>
    <property type="evidence" value="ECO:0007669"/>
    <property type="project" value="UniProtKB-ARBA"/>
</dbReference>
<dbReference type="Pfam" id="PF00018">
    <property type="entry name" value="SH3_1"/>
    <property type="match status" value="1"/>
</dbReference>
<evidence type="ECO:0000259" key="6">
    <source>
        <dbReference type="PROSITE" id="PS50001"/>
    </source>
</evidence>
<dbReference type="SMART" id="SM00326">
    <property type="entry name" value="SH3"/>
    <property type="match status" value="1"/>
</dbReference>
<dbReference type="AlphaFoldDB" id="A0A1B0AJJ2"/>
<dbReference type="PRINTS" id="PR00452">
    <property type="entry name" value="SH3DOMAIN"/>
</dbReference>
<accession>A0A1B0AJJ2</accession>
<dbReference type="InterPro" id="IPR051184">
    <property type="entry name" value="Tyrosine-phos_adapter"/>
</dbReference>
<evidence type="ECO:0000256" key="1">
    <source>
        <dbReference type="ARBA" id="ARBA00022443"/>
    </source>
</evidence>
<dbReference type="Gene3D" id="3.30.505.10">
    <property type="entry name" value="SH2 domain"/>
    <property type="match status" value="1"/>
</dbReference>
<keyword evidence="2 3" id="KW-0727">SH2 domain</keyword>
<dbReference type="GO" id="GO:0016477">
    <property type="term" value="P:cell migration"/>
    <property type="evidence" value="ECO:0007669"/>
    <property type="project" value="TreeGrafter"/>
</dbReference>
<dbReference type="GO" id="GO:0005737">
    <property type="term" value="C:cytoplasm"/>
    <property type="evidence" value="ECO:0007669"/>
    <property type="project" value="TreeGrafter"/>
</dbReference>
<dbReference type="Pfam" id="PF00017">
    <property type="entry name" value="SH2"/>
    <property type="match status" value="1"/>
</dbReference>
<dbReference type="SUPFAM" id="SSF50044">
    <property type="entry name" value="SH3-domain"/>
    <property type="match status" value="1"/>
</dbReference>
<evidence type="ECO:0000256" key="2">
    <source>
        <dbReference type="ARBA" id="ARBA00022999"/>
    </source>
</evidence>
<evidence type="ECO:0000259" key="7">
    <source>
        <dbReference type="PROSITE" id="PS50002"/>
    </source>
</evidence>
<dbReference type="GO" id="GO:0030971">
    <property type="term" value="F:receptor tyrosine kinase binding"/>
    <property type="evidence" value="ECO:0007669"/>
    <property type="project" value="TreeGrafter"/>
</dbReference>
<feature type="domain" description="SH2" evidence="6">
    <location>
        <begin position="37"/>
        <end position="74"/>
    </location>
</feature>
<dbReference type="PANTHER" id="PTHR19969:SF5">
    <property type="entry name" value="CRK-LIKE PROTEIN"/>
    <property type="match status" value="1"/>
</dbReference>
<dbReference type="GO" id="GO:0035591">
    <property type="term" value="F:signaling adaptor activity"/>
    <property type="evidence" value="ECO:0007669"/>
    <property type="project" value="TreeGrafter"/>
</dbReference>
<keyword evidence="1 4" id="KW-0728">SH3 domain</keyword>
<proteinExistence type="predicted"/>
<evidence type="ECO:0000256" key="3">
    <source>
        <dbReference type="PROSITE-ProRule" id="PRU00191"/>
    </source>
</evidence>
<dbReference type="GO" id="GO:0048468">
    <property type="term" value="P:cell development"/>
    <property type="evidence" value="ECO:0007669"/>
    <property type="project" value="UniProtKB-ARBA"/>
</dbReference>
<feature type="domain" description="SH3" evidence="7">
    <location>
        <begin position="117"/>
        <end position="177"/>
    </location>
</feature>
<evidence type="ECO:0000256" key="5">
    <source>
        <dbReference type="SAM" id="MobiDB-lite"/>
    </source>
</evidence>
<dbReference type="SMART" id="SM00252">
    <property type="entry name" value="SH2"/>
    <property type="match status" value="1"/>
</dbReference>
<dbReference type="InterPro" id="IPR036028">
    <property type="entry name" value="SH3-like_dom_sf"/>
</dbReference>
<dbReference type="PROSITE" id="PS50001">
    <property type="entry name" value="SH2"/>
    <property type="match status" value="1"/>
</dbReference>
<feature type="compositionally biased region" description="Low complexity" evidence="5">
    <location>
        <begin position="188"/>
        <end position="200"/>
    </location>
</feature>
<dbReference type="SUPFAM" id="SSF55550">
    <property type="entry name" value="SH2 domain"/>
    <property type="match status" value="1"/>
</dbReference>
<name>A0A1B0AJJ2_GLOPL</name>
<dbReference type="Gene3D" id="2.30.30.40">
    <property type="entry name" value="SH3 Domains"/>
    <property type="match status" value="1"/>
</dbReference>
<evidence type="ECO:0000256" key="4">
    <source>
        <dbReference type="PROSITE-ProRule" id="PRU00192"/>
    </source>
</evidence>